<evidence type="ECO:0000256" key="5">
    <source>
        <dbReference type="ARBA" id="ARBA00022692"/>
    </source>
</evidence>
<accession>A0ABT3TSZ6</accession>
<keyword evidence="10" id="KW-1185">Reference proteome</keyword>
<dbReference type="PANTHER" id="PTHR13929:SF0">
    <property type="entry name" value="UBIA PRENYLTRANSFERASE DOMAIN-CONTAINING PROTEIN 1"/>
    <property type="match status" value="1"/>
</dbReference>
<name>A0ABT3TSZ6_9ACTN</name>
<dbReference type="InterPro" id="IPR000537">
    <property type="entry name" value="UbiA_prenyltransferase"/>
</dbReference>
<evidence type="ECO:0000313" key="9">
    <source>
        <dbReference type="EMBL" id="MCX3059910.1"/>
    </source>
</evidence>
<evidence type="ECO:0000256" key="1">
    <source>
        <dbReference type="ARBA" id="ARBA00004141"/>
    </source>
</evidence>
<feature type="transmembrane region" description="Helical" evidence="8">
    <location>
        <begin position="249"/>
        <end position="270"/>
    </location>
</feature>
<sequence>MSATTAAAPVGRLLAYSRLAKLTFYDYYLAAPVVWTLLPGSARTDGRVLATLVVATLGWVAMTAATVAFDDAHGFQDGSDHANYDPSQSLRNRKRKPLLNGDLTLRQAMVFGYGSLVASLGFLALAAWIAPHRTAWAVVLIPVQVAISVQYSHGLRLSYRGGQELVLLASPALMALIPYGLTDGRVSGTILLEAYLIGVWSLLVSVYSNANDREGDAAAGRKNLATLLSPRAYLGAIALISLSESAALLAAWAAGAVPGWFVVCLLPVLVMRARQADSGLRKGDPLLARKLGVDTHRLGVAALLVANLLVVR</sequence>
<evidence type="ECO:0000256" key="3">
    <source>
        <dbReference type="ARBA" id="ARBA00022428"/>
    </source>
</evidence>
<evidence type="ECO:0000313" key="10">
    <source>
        <dbReference type="Proteomes" id="UP001163064"/>
    </source>
</evidence>
<dbReference type="Gene3D" id="1.10.357.140">
    <property type="entry name" value="UbiA prenyltransferase"/>
    <property type="match status" value="1"/>
</dbReference>
<evidence type="ECO:0000256" key="2">
    <source>
        <dbReference type="ARBA" id="ARBA00004863"/>
    </source>
</evidence>
<protein>
    <submittedName>
        <fullName evidence="9">UbiA family prenyltransferase</fullName>
    </submittedName>
</protein>
<feature type="transmembrane region" description="Helical" evidence="8">
    <location>
        <begin position="22"/>
        <end position="42"/>
    </location>
</feature>
<feature type="transmembrane region" description="Helical" evidence="8">
    <location>
        <begin position="48"/>
        <end position="69"/>
    </location>
</feature>
<dbReference type="InterPro" id="IPR026046">
    <property type="entry name" value="UBIAD1"/>
</dbReference>
<organism evidence="9 10">
    <name type="scientific">Streptomyces beihaiensis</name>
    <dbReference type="NCBI Taxonomy" id="2984495"/>
    <lineage>
        <taxon>Bacteria</taxon>
        <taxon>Bacillati</taxon>
        <taxon>Actinomycetota</taxon>
        <taxon>Actinomycetes</taxon>
        <taxon>Kitasatosporales</taxon>
        <taxon>Streptomycetaceae</taxon>
        <taxon>Streptomyces</taxon>
    </lineage>
</organism>
<keyword evidence="3" id="KW-0474">Menaquinone biosynthesis</keyword>
<reference evidence="9" key="1">
    <citation type="submission" date="2022-10" db="EMBL/GenBank/DDBJ databases">
        <title>Streptomyces beihaiensis sp. nov., a chitin degrading actinobacterium, isolated from shrimp pond soil.</title>
        <authorList>
            <person name="Xie J."/>
            <person name="Shen N."/>
        </authorList>
    </citation>
    <scope>NUCLEOTIDE SEQUENCE</scope>
    <source>
        <strain evidence="9">GXMU-J5</strain>
    </source>
</reference>
<dbReference type="RefSeq" id="WP_266598081.1">
    <property type="nucleotide sequence ID" value="NZ_JAPHNL010000074.1"/>
</dbReference>
<evidence type="ECO:0000256" key="6">
    <source>
        <dbReference type="ARBA" id="ARBA00022989"/>
    </source>
</evidence>
<dbReference type="PANTHER" id="PTHR13929">
    <property type="entry name" value="1,4-DIHYDROXY-2-NAPHTHOATE OCTAPRENYLTRANSFERASE"/>
    <property type="match status" value="1"/>
</dbReference>
<feature type="transmembrane region" description="Helical" evidence="8">
    <location>
        <begin position="223"/>
        <end position="243"/>
    </location>
</feature>
<keyword evidence="6 8" id="KW-1133">Transmembrane helix</keyword>
<evidence type="ECO:0000256" key="8">
    <source>
        <dbReference type="SAM" id="Phobius"/>
    </source>
</evidence>
<dbReference type="CDD" id="cd13956">
    <property type="entry name" value="PT_UbiA"/>
    <property type="match status" value="1"/>
</dbReference>
<feature type="transmembrane region" description="Helical" evidence="8">
    <location>
        <begin position="135"/>
        <end position="153"/>
    </location>
</feature>
<evidence type="ECO:0000256" key="7">
    <source>
        <dbReference type="ARBA" id="ARBA00023136"/>
    </source>
</evidence>
<dbReference type="InterPro" id="IPR044878">
    <property type="entry name" value="UbiA_sf"/>
</dbReference>
<gene>
    <name evidence="9" type="ORF">OFY01_09075</name>
</gene>
<evidence type="ECO:0000256" key="4">
    <source>
        <dbReference type="ARBA" id="ARBA00022679"/>
    </source>
</evidence>
<proteinExistence type="predicted"/>
<feature type="transmembrane region" description="Helical" evidence="8">
    <location>
        <begin position="194"/>
        <end position="211"/>
    </location>
</feature>
<feature type="transmembrane region" description="Helical" evidence="8">
    <location>
        <begin position="103"/>
        <end position="129"/>
    </location>
</feature>
<dbReference type="Pfam" id="PF01040">
    <property type="entry name" value="UbiA"/>
    <property type="match status" value="1"/>
</dbReference>
<dbReference type="Proteomes" id="UP001163064">
    <property type="component" value="Unassembled WGS sequence"/>
</dbReference>
<keyword evidence="5 8" id="KW-0812">Transmembrane</keyword>
<comment type="pathway">
    <text evidence="2">Quinol/quinone metabolism; menaquinone biosynthesis.</text>
</comment>
<comment type="subcellular location">
    <subcellularLocation>
        <location evidence="1">Membrane</location>
        <topology evidence="1">Multi-pass membrane protein</topology>
    </subcellularLocation>
</comment>
<keyword evidence="7 8" id="KW-0472">Membrane</keyword>
<comment type="caution">
    <text evidence="9">The sequence shown here is derived from an EMBL/GenBank/DDBJ whole genome shotgun (WGS) entry which is preliminary data.</text>
</comment>
<keyword evidence="4" id="KW-0808">Transferase</keyword>
<dbReference type="EMBL" id="JAPHNL010000074">
    <property type="protein sequence ID" value="MCX3059910.1"/>
    <property type="molecule type" value="Genomic_DNA"/>
</dbReference>